<dbReference type="KEGG" id="smic:SmB9_09660"/>
<dbReference type="AlphaFoldDB" id="A0AAD1D3X5"/>
<dbReference type="Proteomes" id="UP000275727">
    <property type="component" value="Chromosome"/>
</dbReference>
<evidence type="ECO:0000313" key="1">
    <source>
        <dbReference type="EMBL" id="BBE33308.1"/>
    </source>
</evidence>
<protein>
    <submittedName>
        <fullName evidence="1">Uncharacterized protein</fullName>
    </submittedName>
</protein>
<gene>
    <name evidence="1" type="ORF">SmB9_09660</name>
</gene>
<organism evidence="1 2">
    <name type="scientific">Sphingosinicella microcystinivorans</name>
    <dbReference type="NCBI Taxonomy" id="335406"/>
    <lineage>
        <taxon>Bacteria</taxon>
        <taxon>Pseudomonadati</taxon>
        <taxon>Pseudomonadota</taxon>
        <taxon>Alphaproteobacteria</taxon>
        <taxon>Sphingomonadales</taxon>
        <taxon>Sphingosinicellaceae</taxon>
        <taxon>Sphingosinicella</taxon>
    </lineage>
</organism>
<dbReference type="EMBL" id="AP018711">
    <property type="protein sequence ID" value="BBE33308.1"/>
    <property type="molecule type" value="Genomic_DNA"/>
</dbReference>
<proteinExistence type="predicted"/>
<accession>A0AAD1D3X5</accession>
<sequence>MATWVFPGTGAADQHDIVGDVDKVAAVQLAGQRFVDLAAGEVKARQITIGREPRSLELIGHRSDLAFGGFGFQQLGEDRNGGFKGRCSLLHEISDSLGHAVHFQAAEHDNDGAAGDAWRVSRRSAS</sequence>
<reference evidence="1 2" key="1">
    <citation type="submission" date="2018-06" db="EMBL/GenBank/DDBJ databases">
        <title>Complete Genome Sequence of the Microcystin-Degrading Bacterium Sphingosinicella microcystinivorans Strain B-9.</title>
        <authorList>
            <person name="Jin H."/>
            <person name="Nishizawa T."/>
            <person name="Guo Y."/>
            <person name="Nishizawa A."/>
            <person name="Park H."/>
            <person name="Kato H."/>
            <person name="Tsuji K."/>
            <person name="Harada K."/>
        </authorList>
    </citation>
    <scope>NUCLEOTIDE SEQUENCE [LARGE SCALE GENOMIC DNA]</scope>
    <source>
        <strain evidence="1 2">B9</strain>
    </source>
</reference>
<name>A0AAD1D3X5_SPHMI</name>
<evidence type="ECO:0000313" key="2">
    <source>
        <dbReference type="Proteomes" id="UP000275727"/>
    </source>
</evidence>